<evidence type="ECO:0000256" key="2">
    <source>
        <dbReference type="ARBA" id="ARBA00023002"/>
    </source>
</evidence>
<proteinExistence type="inferred from homology"/>
<dbReference type="NCBIfam" id="NF005754">
    <property type="entry name" value="PRK07578.1"/>
    <property type="match status" value="1"/>
</dbReference>
<dbReference type="GO" id="GO:0016491">
    <property type="term" value="F:oxidoreductase activity"/>
    <property type="evidence" value="ECO:0007669"/>
    <property type="project" value="UniProtKB-KW"/>
</dbReference>
<dbReference type="OrthoDB" id="9787486at2"/>
<dbReference type="Proteomes" id="UP000324101">
    <property type="component" value="Chromosome"/>
</dbReference>
<evidence type="ECO:0000313" key="3">
    <source>
        <dbReference type="EMBL" id="QES59080.1"/>
    </source>
</evidence>
<protein>
    <submittedName>
        <fullName evidence="3">Short chain dehydrogenase</fullName>
    </submittedName>
</protein>
<dbReference type="PANTHER" id="PTHR43477:SF1">
    <property type="entry name" value="DIHYDROANTICAPSIN 7-DEHYDROGENASE"/>
    <property type="match status" value="1"/>
</dbReference>
<dbReference type="SUPFAM" id="SSF51735">
    <property type="entry name" value="NAD(P)-binding Rossmann-fold domains"/>
    <property type="match status" value="1"/>
</dbReference>
<keyword evidence="2" id="KW-0560">Oxidoreductase</keyword>
<gene>
    <name evidence="3" type="ORF">DEJ51_20405</name>
</gene>
<dbReference type="CDD" id="cd11731">
    <property type="entry name" value="Lin1944_like_SDR_c"/>
    <property type="match status" value="1"/>
</dbReference>
<evidence type="ECO:0000313" key="4">
    <source>
        <dbReference type="Proteomes" id="UP000324101"/>
    </source>
</evidence>
<accession>A0A5P2DXA1</accession>
<name>A0A5P2DXA1_STRVZ</name>
<dbReference type="PANTHER" id="PTHR43477">
    <property type="entry name" value="DIHYDROANTICAPSIN 7-DEHYDROGENASE"/>
    <property type="match status" value="1"/>
</dbReference>
<dbReference type="InterPro" id="IPR051122">
    <property type="entry name" value="SDR_DHRS6-like"/>
</dbReference>
<dbReference type="InterPro" id="IPR036291">
    <property type="entry name" value="NAD(P)-bd_dom_sf"/>
</dbReference>
<sequence>MTANPKTKKVVLIGAHGTLGRAVHEALRERGHQVVTASRDGADVHVDITDPESIRAMYAQVARQVGEIDAVASAAGSVPWRPFGELTTDDVRAGLEGKAVSQIELVRQGARHLPAHASFTLVTGILAREPLLTGSVAALVNGAVEAFVRAAAVELPGRQRINAVSPTVFEESLDAYGDTFAGFDAVPVARAANAYVKSVEGHRTGQVFLVE</sequence>
<dbReference type="Pfam" id="PF13561">
    <property type="entry name" value="adh_short_C2"/>
    <property type="match status" value="1"/>
</dbReference>
<comment type="similarity">
    <text evidence="1">Belongs to the short-chain dehydrogenases/reductases (SDR) family.</text>
</comment>
<organism evidence="3 4">
    <name type="scientific">Streptomyces venezuelae</name>
    <dbReference type="NCBI Taxonomy" id="54571"/>
    <lineage>
        <taxon>Bacteria</taxon>
        <taxon>Bacillati</taxon>
        <taxon>Actinomycetota</taxon>
        <taxon>Actinomycetes</taxon>
        <taxon>Kitasatosporales</taxon>
        <taxon>Streptomycetaceae</taxon>
        <taxon>Streptomyces</taxon>
    </lineage>
</organism>
<dbReference type="Gene3D" id="3.40.50.720">
    <property type="entry name" value="NAD(P)-binding Rossmann-like Domain"/>
    <property type="match status" value="1"/>
</dbReference>
<dbReference type="InterPro" id="IPR002347">
    <property type="entry name" value="SDR_fam"/>
</dbReference>
<evidence type="ECO:0000256" key="1">
    <source>
        <dbReference type="ARBA" id="ARBA00006484"/>
    </source>
</evidence>
<dbReference type="EMBL" id="CP029189">
    <property type="protein sequence ID" value="QES59080.1"/>
    <property type="molecule type" value="Genomic_DNA"/>
</dbReference>
<dbReference type="AlphaFoldDB" id="A0A5P2DXA1"/>
<reference evidence="3 4" key="1">
    <citation type="submission" date="2018-05" db="EMBL/GenBank/DDBJ databases">
        <title>Streptomyces venezuelae.</title>
        <authorList>
            <person name="Kim W."/>
            <person name="Lee N."/>
            <person name="Cho B.-K."/>
        </authorList>
    </citation>
    <scope>NUCLEOTIDE SEQUENCE [LARGE SCALE GENOMIC DNA]</scope>
    <source>
        <strain evidence="3 4">ATCC 21018</strain>
    </source>
</reference>